<organism evidence="2 3">
    <name type="scientific">Nocardia vinacea</name>
    <dbReference type="NCBI Taxonomy" id="96468"/>
    <lineage>
        <taxon>Bacteria</taxon>
        <taxon>Bacillati</taxon>
        <taxon>Actinomycetota</taxon>
        <taxon>Actinomycetes</taxon>
        <taxon>Mycobacteriales</taxon>
        <taxon>Nocardiaceae</taxon>
        <taxon>Nocardia</taxon>
    </lineage>
</organism>
<name>A0ABZ1YVY4_9NOCA</name>
<dbReference type="RefSeq" id="WP_329409600.1">
    <property type="nucleotide sequence ID" value="NZ_CP109441.1"/>
</dbReference>
<reference evidence="2" key="1">
    <citation type="submission" date="2022-10" db="EMBL/GenBank/DDBJ databases">
        <title>The complete genomes of actinobacterial strains from the NBC collection.</title>
        <authorList>
            <person name="Joergensen T.S."/>
            <person name="Alvarez Arevalo M."/>
            <person name="Sterndorff E.B."/>
            <person name="Faurdal D."/>
            <person name="Vuksanovic O."/>
            <person name="Mourched A.-S."/>
            <person name="Charusanti P."/>
            <person name="Shaw S."/>
            <person name="Blin K."/>
            <person name="Weber T."/>
        </authorList>
    </citation>
    <scope>NUCLEOTIDE SEQUENCE</scope>
    <source>
        <strain evidence="2">NBC_01482</strain>
    </source>
</reference>
<feature type="compositionally biased region" description="Basic and acidic residues" evidence="1">
    <location>
        <begin position="1"/>
        <end position="10"/>
    </location>
</feature>
<sequence length="116" mass="12770">MPKPKRELPQRDPFIGPPVEYSGAPPELVEQVAAAVREWAGPRIDPSVRRLLADFHEDTQQKLDRAPIDSRPMFHGADGSVLPVDEDGWLSDSDADLDRADAITIEPIDVHPVEGA</sequence>
<evidence type="ECO:0000313" key="2">
    <source>
        <dbReference type="EMBL" id="WUV46041.1"/>
    </source>
</evidence>
<protein>
    <submittedName>
        <fullName evidence="2">Uncharacterized protein</fullName>
    </submittedName>
</protein>
<feature type="region of interest" description="Disordered" evidence="1">
    <location>
        <begin position="1"/>
        <end position="23"/>
    </location>
</feature>
<evidence type="ECO:0000256" key="1">
    <source>
        <dbReference type="SAM" id="MobiDB-lite"/>
    </source>
</evidence>
<keyword evidence="3" id="KW-1185">Reference proteome</keyword>
<dbReference type="EMBL" id="CP109441">
    <property type="protein sequence ID" value="WUV46041.1"/>
    <property type="molecule type" value="Genomic_DNA"/>
</dbReference>
<gene>
    <name evidence="2" type="ORF">OG563_44400</name>
</gene>
<proteinExistence type="predicted"/>
<dbReference type="Proteomes" id="UP001432062">
    <property type="component" value="Chromosome"/>
</dbReference>
<evidence type="ECO:0000313" key="3">
    <source>
        <dbReference type="Proteomes" id="UP001432062"/>
    </source>
</evidence>
<accession>A0ABZ1YVY4</accession>